<organism evidence="2 3">
    <name type="scientific">Capsicum annuum</name>
    <name type="common">Capsicum pepper</name>
    <dbReference type="NCBI Taxonomy" id="4072"/>
    <lineage>
        <taxon>Eukaryota</taxon>
        <taxon>Viridiplantae</taxon>
        <taxon>Streptophyta</taxon>
        <taxon>Embryophyta</taxon>
        <taxon>Tracheophyta</taxon>
        <taxon>Spermatophyta</taxon>
        <taxon>Magnoliopsida</taxon>
        <taxon>eudicotyledons</taxon>
        <taxon>Gunneridae</taxon>
        <taxon>Pentapetalae</taxon>
        <taxon>asterids</taxon>
        <taxon>lamiids</taxon>
        <taxon>Solanales</taxon>
        <taxon>Solanaceae</taxon>
        <taxon>Solanoideae</taxon>
        <taxon>Capsiceae</taxon>
        <taxon>Capsicum</taxon>
    </lineage>
</organism>
<evidence type="ECO:0000259" key="1">
    <source>
        <dbReference type="Pfam" id="PF08268"/>
    </source>
</evidence>
<accession>A0A2G2YRH3</accession>
<reference evidence="2 3" key="1">
    <citation type="journal article" date="2014" name="Nat. Genet.">
        <title>Genome sequence of the hot pepper provides insights into the evolution of pungency in Capsicum species.</title>
        <authorList>
            <person name="Kim S."/>
            <person name="Park M."/>
            <person name="Yeom S.I."/>
            <person name="Kim Y.M."/>
            <person name="Lee J.M."/>
            <person name="Lee H.A."/>
            <person name="Seo E."/>
            <person name="Choi J."/>
            <person name="Cheong K."/>
            <person name="Kim K.T."/>
            <person name="Jung K."/>
            <person name="Lee G.W."/>
            <person name="Oh S.K."/>
            <person name="Bae C."/>
            <person name="Kim S.B."/>
            <person name="Lee H.Y."/>
            <person name="Kim S.Y."/>
            <person name="Kim M.S."/>
            <person name="Kang B.C."/>
            <person name="Jo Y.D."/>
            <person name="Yang H.B."/>
            <person name="Jeong H.J."/>
            <person name="Kang W.H."/>
            <person name="Kwon J.K."/>
            <person name="Shin C."/>
            <person name="Lim J.Y."/>
            <person name="Park J.H."/>
            <person name="Huh J.H."/>
            <person name="Kim J.S."/>
            <person name="Kim B.D."/>
            <person name="Cohen O."/>
            <person name="Paran I."/>
            <person name="Suh M.C."/>
            <person name="Lee S.B."/>
            <person name="Kim Y.K."/>
            <person name="Shin Y."/>
            <person name="Noh S.J."/>
            <person name="Park J."/>
            <person name="Seo Y.S."/>
            <person name="Kwon S.Y."/>
            <person name="Kim H.A."/>
            <person name="Park J.M."/>
            <person name="Kim H.J."/>
            <person name="Choi S.B."/>
            <person name="Bosland P.W."/>
            <person name="Reeves G."/>
            <person name="Jo S.H."/>
            <person name="Lee B.W."/>
            <person name="Cho H.T."/>
            <person name="Choi H.S."/>
            <person name="Lee M.S."/>
            <person name="Yu Y."/>
            <person name="Do Choi Y."/>
            <person name="Park B.S."/>
            <person name="van Deynze A."/>
            <person name="Ashrafi H."/>
            <person name="Hill T."/>
            <person name="Kim W.T."/>
            <person name="Pai H.S."/>
            <person name="Ahn H.K."/>
            <person name="Yeam I."/>
            <person name="Giovannoni J.J."/>
            <person name="Rose J.K."/>
            <person name="Sorensen I."/>
            <person name="Lee S.J."/>
            <person name="Kim R.W."/>
            <person name="Choi I.Y."/>
            <person name="Choi B.S."/>
            <person name="Lim J.S."/>
            <person name="Lee Y.H."/>
            <person name="Choi D."/>
        </authorList>
    </citation>
    <scope>NUCLEOTIDE SEQUENCE [LARGE SCALE GENOMIC DNA]</scope>
    <source>
        <strain evidence="3">cv. CM334</strain>
    </source>
</reference>
<dbReference type="OMA" id="SADNEWE"/>
<feature type="domain" description="F-box associated beta-propeller type 3" evidence="1">
    <location>
        <begin position="9"/>
        <end position="172"/>
    </location>
</feature>
<dbReference type="Pfam" id="PF08268">
    <property type="entry name" value="FBA_3"/>
    <property type="match status" value="1"/>
</dbReference>
<gene>
    <name evidence="2" type="ORF">T459_23124</name>
</gene>
<keyword evidence="3" id="KW-1185">Reference proteome</keyword>
<reference evidence="2 3" key="2">
    <citation type="journal article" date="2017" name="Genome Biol.">
        <title>New reference genome sequences of hot pepper reveal the massive evolution of plant disease-resistance genes by retroduplication.</title>
        <authorList>
            <person name="Kim S."/>
            <person name="Park J."/>
            <person name="Yeom S.I."/>
            <person name="Kim Y.M."/>
            <person name="Seo E."/>
            <person name="Kim K.T."/>
            <person name="Kim M.S."/>
            <person name="Lee J.M."/>
            <person name="Cheong K."/>
            <person name="Shin H.S."/>
            <person name="Kim S.B."/>
            <person name="Han K."/>
            <person name="Lee J."/>
            <person name="Park M."/>
            <person name="Lee H.A."/>
            <person name="Lee H.Y."/>
            <person name="Lee Y."/>
            <person name="Oh S."/>
            <person name="Lee J.H."/>
            <person name="Choi E."/>
            <person name="Choi E."/>
            <person name="Lee S.E."/>
            <person name="Jeon J."/>
            <person name="Kim H."/>
            <person name="Choi G."/>
            <person name="Song H."/>
            <person name="Lee J."/>
            <person name="Lee S.C."/>
            <person name="Kwon J.K."/>
            <person name="Lee H.Y."/>
            <person name="Koo N."/>
            <person name="Hong Y."/>
            <person name="Kim R.W."/>
            <person name="Kang W.H."/>
            <person name="Huh J.H."/>
            <person name="Kang B.C."/>
            <person name="Yang T.J."/>
            <person name="Lee Y.H."/>
            <person name="Bennetzen J.L."/>
            <person name="Choi D."/>
        </authorList>
    </citation>
    <scope>NUCLEOTIDE SEQUENCE [LARGE SCALE GENOMIC DNA]</scope>
    <source>
        <strain evidence="3">cv. CM334</strain>
    </source>
</reference>
<comment type="caution">
    <text evidence="2">The sequence shown here is derived from an EMBL/GenBank/DDBJ whole genome shotgun (WGS) entry which is preliminary data.</text>
</comment>
<sequence length="181" mass="20871">MSEPGDCGKLQLINPSTKFCLTIPRCPSLCPHKACSAALAFDSWTKQYKVVHVVTDSYGFEIFNLCGGDDEHWERIPGPWEDLNDRPFDPLKFFWKDPVSINRRLLHWHVDSTKYFISMQVEEEKFSRISLPEGAKVISKTNGYALIDLGGFFSFINCNLEIKMDVWILEDFRGRVENNSE</sequence>
<dbReference type="Gramene" id="PHT72339">
    <property type="protein sequence ID" value="PHT72339"/>
    <property type="gene ID" value="T459_23124"/>
</dbReference>
<dbReference type="NCBIfam" id="TIGR01640">
    <property type="entry name" value="F_box_assoc_1"/>
    <property type="match status" value="1"/>
</dbReference>
<dbReference type="InterPro" id="IPR013187">
    <property type="entry name" value="F-box-assoc_dom_typ3"/>
</dbReference>
<name>A0A2G2YRH3_CAPAN</name>
<protein>
    <recommendedName>
        <fullName evidence="1">F-box associated beta-propeller type 3 domain-containing protein</fullName>
    </recommendedName>
</protein>
<proteinExistence type="predicted"/>
<dbReference type="InterPro" id="IPR017451">
    <property type="entry name" value="F-box-assoc_interact_dom"/>
</dbReference>
<dbReference type="EMBL" id="AYRZ02000009">
    <property type="protein sequence ID" value="PHT72339.1"/>
    <property type="molecule type" value="Genomic_DNA"/>
</dbReference>
<evidence type="ECO:0000313" key="3">
    <source>
        <dbReference type="Proteomes" id="UP000222542"/>
    </source>
</evidence>
<dbReference type="AlphaFoldDB" id="A0A2G2YRH3"/>
<evidence type="ECO:0000313" key="2">
    <source>
        <dbReference type="EMBL" id="PHT72339.1"/>
    </source>
</evidence>
<dbReference type="Proteomes" id="UP000222542">
    <property type="component" value="Unassembled WGS sequence"/>
</dbReference>